<evidence type="ECO:0000313" key="4">
    <source>
        <dbReference type="Proteomes" id="UP000002791"/>
    </source>
</evidence>
<dbReference type="InterPro" id="IPR050266">
    <property type="entry name" value="AB_hydrolase_sf"/>
</dbReference>
<dbReference type="RefSeq" id="WP_005456669.1">
    <property type="nucleotide sequence ID" value="NZ_CM001440.1"/>
</dbReference>
<keyword evidence="3" id="KW-0012">Acyltransferase</keyword>
<dbReference type="OrthoDB" id="4944883at2"/>
<dbReference type="Gene3D" id="3.40.50.1820">
    <property type="entry name" value="alpha/beta hydrolase"/>
    <property type="match status" value="1"/>
</dbReference>
<dbReference type="STRING" id="882082.SaccyDRAFT_2601"/>
<proteinExistence type="predicted"/>
<evidence type="ECO:0000313" key="3">
    <source>
        <dbReference type="EMBL" id="EHR61460.1"/>
    </source>
</evidence>
<evidence type="ECO:0000259" key="2">
    <source>
        <dbReference type="Pfam" id="PF00561"/>
    </source>
</evidence>
<keyword evidence="3" id="KW-0808">Transferase</keyword>
<keyword evidence="1 3" id="KW-0378">Hydrolase</keyword>
<dbReference type="GO" id="GO:0016787">
    <property type="term" value="F:hydrolase activity"/>
    <property type="evidence" value="ECO:0007669"/>
    <property type="project" value="UniProtKB-KW"/>
</dbReference>
<dbReference type="InterPro" id="IPR029058">
    <property type="entry name" value="AB_hydrolase_fold"/>
</dbReference>
<dbReference type="PANTHER" id="PTHR43798">
    <property type="entry name" value="MONOACYLGLYCEROL LIPASE"/>
    <property type="match status" value="1"/>
</dbReference>
<dbReference type="PRINTS" id="PR00111">
    <property type="entry name" value="ABHYDROLASE"/>
</dbReference>
<dbReference type="InterPro" id="IPR000073">
    <property type="entry name" value="AB_hydrolase_1"/>
</dbReference>
<evidence type="ECO:0000256" key="1">
    <source>
        <dbReference type="ARBA" id="ARBA00022801"/>
    </source>
</evidence>
<dbReference type="eggNOG" id="COG2021">
    <property type="taxonomic scope" value="Bacteria"/>
</dbReference>
<dbReference type="PANTHER" id="PTHR43798:SF31">
    <property type="entry name" value="AB HYDROLASE SUPERFAMILY PROTEIN YCLE"/>
    <property type="match status" value="1"/>
</dbReference>
<dbReference type="AlphaFoldDB" id="H5XF50"/>
<protein>
    <submittedName>
        <fullName evidence="3">Putative hydrolase or acyltransferase of alpha/beta superfamily</fullName>
    </submittedName>
</protein>
<organism evidence="3 4">
    <name type="scientific">Saccharomonospora cyanea NA-134</name>
    <dbReference type="NCBI Taxonomy" id="882082"/>
    <lineage>
        <taxon>Bacteria</taxon>
        <taxon>Bacillati</taxon>
        <taxon>Actinomycetota</taxon>
        <taxon>Actinomycetes</taxon>
        <taxon>Pseudonocardiales</taxon>
        <taxon>Pseudonocardiaceae</taxon>
        <taxon>Saccharomonospora</taxon>
    </lineage>
</organism>
<keyword evidence="4" id="KW-1185">Reference proteome</keyword>
<accession>H5XF50</accession>
<dbReference type="GO" id="GO:0016020">
    <property type="term" value="C:membrane"/>
    <property type="evidence" value="ECO:0007669"/>
    <property type="project" value="TreeGrafter"/>
</dbReference>
<reference evidence="3 4" key="1">
    <citation type="submission" date="2011-11" db="EMBL/GenBank/DDBJ databases">
        <title>The Noncontiguous Finished sequence of Saccharomonospora cyanea NA-134.</title>
        <authorList>
            <consortium name="US DOE Joint Genome Institute"/>
            <person name="Lucas S."/>
            <person name="Han J."/>
            <person name="Lapidus A."/>
            <person name="Cheng J.-F."/>
            <person name="Goodwin L."/>
            <person name="Pitluck S."/>
            <person name="Peters L."/>
            <person name="Ovchinnikova G."/>
            <person name="Lu M."/>
            <person name="Detter J.C."/>
            <person name="Han C."/>
            <person name="Tapia R."/>
            <person name="Land M."/>
            <person name="Hauser L."/>
            <person name="Kyrpides N."/>
            <person name="Ivanova N."/>
            <person name="Pagani I."/>
            <person name="Brambilla E.-M."/>
            <person name="Klenk H.-P."/>
            <person name="Woyke T."/>
        </authorList>
    </citation>
    <scope>NUCLEOTIDE SEQUENCE [LARGE SCALE GENOMIC DNA]</scope>
    <source>
        <strain evidence="3 4">NA-134</strain>
    </source>
</reference>
<dbReference type="Proteomes" id="UP000002791">
    <property type="component" value="Chromosome"/>
</dbReference>
<name>H5XF50_9PSEU</name>
<dbReference type="EMBL" id="CM001440">
    <property type="protein sequence ID" value="EHR61460.1"/>
    <property type="molecule type" value="Genomic_DNA"/>
</dbReference>
<sequence>MRYASAHGSRVHYEVDGTGPGLALVHGIGGDADKVFAHVTDHFSGSRTVVRPNFSGSGGTTDDGGPLSIELISEQVTAAVRAAVDGPVDVLGFSLGAVAAAAVAARHPDLVRRLVLVAGWSHTAGPRNRFYFQTWRRLLHTDRELLKRFTALTGYSAAVLDHFGHDGLAHFLSDPWPPEGIARQIDLGLDVDIRPLLPTIQVPTLIVGFGRDAMVPVEESRRLHEAIARSELAEIPDQGHMDWFVRPEPLLRLVDGFLD</sequence>
<dbReference type="GO" id="GO:0016746">
    <property type="term" value="F:acyltransferase activity"/>
    <property type="evidence" value="ECO:0007669"/>
    <property type="project" value="UniProtKB-KW"/>
</dbReference>
<feature type="domain" description="AB hydrolase-1" evidence="2">
    <location>
        <begin position="24"/>
        <end position="246"/>
    </location>
</feature>
<dbReference type="SUPFAM" id="SSF53474">
    <property type="entry name" value="alpha/beta-Hydrolases"/>
    <property type="match status" value="1"/>
</dbReference>
<gene>
    <name evidence="3" type="ORF">SaccyDRAFT_2601</name>
</gene>
<dbReference type="Pfam" id="PF00561">
    <property type="entry name" value="Abhydrolase_1"/>
    <property type="match status" value="1"/>
</dbReference>
<dbReference type="HOGENOM" id="CLU_020336_50_2_11"/>